<proteinExistence type="predicted"/>
<feature type="compositionally biased region" description="Low complexity" evidence="3">
    <location>
        <begin position="620"/>
        <end position="632"/>
    </location>
</feature>
<evidence type="ECO:0000313" key="6">
    <source>
        <dbReference type="Proteomes" id="UP001591681"/>
    </source>
</evidence>
<evidence type="ECO:0000256" key="3">
    <source>
        <dbReference type="SAM" id="MobiDB-lite"/>
    </source>
</evidence>
<dbReference type="PROSITE" id="PS50003">
    <property type="entry name" value="PH_DOMAIN"/>
    <property type="match status" value="1"/>
</dbReference>
<feature type="domain" description="PH" evidence="4">
    <location>
        <begin position="688"/>
        <end position="783"/>
    </location>
</feature>
<keyword evidence="1" id="KW-0677">Repeat</keyword>
<dbReference type="PANTHER" id="PTHR22903">
    <property type="entry name" value="PLEKHH PROTEIN"/>
    <property type="match status" value="1"/>
</dbReference>
<feature type="region of interest" description="Disordered" evidence="3">
    <location>
        <begin position="251"/>
        <end position="276"/>
    </location>
</feature>
<feature type="compositionally biased region" description="Pro residues" evidence="3">
    <location>
        <begin position="505"/>
        <end position="523"/>
    </location>
</feature>
<protein>
    <recommendedName>
        <fullName evidence="4">PH domain-containing protein</fullName>
    </recommendedName>
</protein>
<dbReference type="PANTHER" id="PTHR22903:SF3">
    <property type="entry name" value="PLECKSTRIN HOMOLOGY DOMAIN-CONTAINING FAMILY H MEMBER 2"/>
    <property type="match status" value="1"/>
</dbReference>
<feature type="region of interest" description="Disordered" evidence="3">
    <location>
        <begin position="598"/>
        <end position="684"/>
    </location>
</feature>
<evidence type="ECO:0000313" key="5">
    <source>
        <dbReference type="EMBL" id="KAL2083771.1"/>
    </source>
</evidence>
<dbReference type="Pfam" id="PF00169">
    <property type="entry name" value="PH"/>
    <property type="match status" value="1"/>
</dbReference>
<reference evidence="5 6" key="1">
    <citation type="submission" date="2024-09" db="EMBL/GenBank/DDBJ databases">
        <title>A chromosome-level genome assembly of Gray's grenadier anchovy, Coilia grayii.</title>
        <authorList>
            <person name="Fu Z."/>
        </authorList>
    </citation>
    <scope>NUCLEOTIDE SEQUENCE [LARGE SCALE GENOMIC DNA]</scope>
    <source>
        <strain evidence="5">G4</strain>
        <tissue evidence="5">Muscle</tissue>
    </source>
</reference>
<feature type="region of interest" description="Disordered" evidence="3">
    <location>
        <begin position="191"/>
        <end position="235"/>
    </location>
</feature>
<keyword evidence="6" id="KW-1185">Reference proteome</keyword>
<name>A0ABD1J993_9TELE</name>
<dbReference type="AlphaFoldDB" id="A0ABD1J993"/>
<dbReference type="Proteomes" id="UP001591681">
    <property type="component" value="Unassembled WGS sequence"/>
</dbReference>
<feature type="compositionally biased region" description="Basic residues" evidence="3">
    <location>
        <begin position="421"/>
        <end position="430"/>
    </location>
</feature>
<comment type="caution">
    <text evidence="5">The sequence shown here is derived from an EMBL/GenBank/DDBJ whole genome shotgun (WGS) entry which is preliminary data.</text>
</comment>
<feature type="compositionally biased region" description="Acidic residues" evidence="3">
    <location>
        <begin position="460"/>
        <end position="472"/>
    </location>
</feature>
<dbReference type="CDD" id="cd13282">
    <property type="entry name" value="PH1_PLEKHH1_PLEKHH2"/>
    <property type="match status" value="1"/>
</dbReference>
<dbReference type="SMART" id="SM00233">
    <property type="entry name" value="PH"/>
    <property type="match status" value="1"/>
</dbReference>
<dbReference type="InterPro" id="IPR001849">
    <property type="entry name" value="PH_domain"/>
</dbReference>
<feature type="region of interest" description="Disordered" evidence="3">
    <location>
        <begin position="300"/>
        <end position="525"/>
    </location>
</feature>
<feature type="coiled-coil region" evidence="2">
    <location>
        <begin position="75"/>
        <end position="159"/>
    </location>
</feature>
<gene>
    <name evidence="5" type="ORF">ACEWY4_021544</name>
</gene>
<keyword evidence="2" id="KW-0175">Coiled coil</keyword>
<feature type="compositionally biased region" description="Basic and acidic residues" evidence="3">
    <location>
        <begin position="473"/>
        <end position="487"/>
    </location>
</feature>
<evidence type="ECO:0000256" key="1">
    <source>
        <dbReference type="ARBA" id="ARBA00022737"/>
    </source>
</evidence>
<dbReference type="Gene3D" id="2.30.29.30">
    <property type="entry name" value="Pleckstrin-homology domain (PH domain)/Phosphotyrosine-binding domain (PTB)"/>
    <property type="match status" value="1"/>
</dbReference>
<dbReference type="EMBL" id="JBHFQA010000018">
    <property type="protein sequence ID" value="KAL2083771.1"/>
    <property type="molecule type" value="Genomic_DNA"/>
</dbReference>
<dbReference type="InterPro" id="IPR011993">
    <property type="entry name" value="PH-like_dom_sf"/>
</dbReference>
<feature type="compositionally biased region" description="Basic and acidic residues" evidence="3">
    <location>
        <begin position="213"/>
        <end position="224"/>
    </location>
</feature>
<evidence type="ECO:0000256" key="2">
    <source>
        <dbReference type="SAM" id="Coils"/>
    </source>
</evidence>
<sequence length="948" mass="103443">MGRSHIPESTKLYSPNIVVLQGPSVLMKLHQLETQVLEAERRAYEANQQAQWMEERLKAADGNAGDSELHLFKRCQELQSLLQEKEHLISLLEHQLEEQKQIRAQDAKTVEEKAAKIKEWVMLKLREFEVENTTLRETNQQQAAQILALQKQLQVLEQMTSAGSVQSRPGEAHRLSSLTFGCFQVRGKSPQVLTGAHSPQRPICSDPPLPRSSECRSSPERDAPDVSAYAEDPSCDSSEVLKVDVCAEGDPVRGADSAAASRPSSEAYMTASDDSSSLFDEDMQHAECPTLLLRPRCLRPGTAEDDENEDVDSAHTNGVDLITSPDDLSRRFQCQRLDSSSSSSGDAPPATPSPCLTPALNPKRPTASRDPGTDKAFPKQPRLRTPAPGSSVVGVGLAKRHLSQPMPPPPLLLLGSGVGRGHQHAHKHTRNAISMLRPPRLQETDLDQEQEAMETGGEQEQVEGEGNEEEKEAQEKAEKEDREKRIDATPTEVATKAGIRETEAPPSPPNSVPANKPPTPPLHRFPSWESRIYAVAKSGISLSESSCTDMANKDPSLKSSYPAVLLYSSLIYKDMNMPTYATLKGRATLLSSDLSDECCSSSEEESSEESCVSAGEDGSLRSSHTSESSSHKGSPRTLKRAVSMSSMTSESDYAIPPDAYSTDTECSEPEHKLPKTSLPACDGGKNESMEKSGYLLKMVKTWKKTWKRRWFVLKEGELLYYKSPSDVIRKPQGQIELSASSTITRGNGKQMLQVVTGKRLYSLKADSPNLLEEWLQVLQSVLRVKAASPLFTQPDARPAMKGHVTKAEMQSKTQYLYEPFLMDGKVSVPGSKTVPVGILLNTGTGQSIIQKGVLPLSAESSTGSSVLVRGIEMGYVEVPLHRITLESDLASGEVIVGVHDSLPVPGMTLVAGNDIVGSNVWGCEKPLEVVPMSVCSNPDNYALSPLTL</sequence>
<organism evidence="5 6">
    <name type="scientific">Coilia grayii</name>
    <name type="common">Gray's grenadier anchovy</name>
    <dbReference type="NCBI Taxonomy" id="363190"/>
    <lineage>
        <taxon>Eukaryota</taxon>
        <taxon>Metazoa</taxon>
        <taxon>Chordata</taxon>
        <taxon>Craniata</taxon>
        <taxon>Vertebrata</taxon>
        <taxon>Euteleostomi</taxon>
        <taxon>Actinopterygii</taxon>
        <taxon>Neopterygii</taxon>
        <taxon>Teleostei</taxon>
        <taxon>Clupei</taxon>
        <taxon>Clupeiformes</taxon>
        <taxon>Clupeoidei</taxon>
        <taxon>Engraulidae</taxon>
        <taxon>Coilinae</taxon>
        <taxon>Coilia</taxon>
    </lineage>
</organism>
<dbReference type="SUPFAM" id="SSF50729">
    <property type="entry name" value="PH domain-like"/>
    <property type="match status" value="1"/>
</dbReference>
<evidence type="ECO:0000259" key="4">
    <source>
        <dbReference type="PROSITE" id="PS50003"/>
    </source>
</evidence>
<accession>A0ABD1J993</accession>